<feature type="region of interest" description="Disordered" evidence="1">
    <location>
        <begin position="780"/>
        <end position="1046"/>
    </location>
</feature>
<feature type="domain" description="WSC" evidence="3">
    <location>
        <begin position="595"/>
        <end position="689"/>
    </location>
</feature>
<evidence type="ECO:0000256" key="1">
    <source>
        <dbReference type="SAM" id="MobiDB-lite"/>
    </source>
</evidence>
<dbReference type="Pfam" id="PF09362">
    <property type="entry name" value="DUF1996"/>
    <property type="match status" value="1"/>
</dbReference>
<feature type="compositionally biased region" description="Polar residues" evidence="1">
    <location>
        <begin position="995"/>
        <end position="1007"/>
    </location>
</feature>
<feature type="compositionally biased region" description="Low complexity" evidence="1">
    <location>
        <begin position="811"/>
        <end position="914"/>
    </location>
</feature>
<dbReference type="PANTHER" id="PTHR43662">
    <property type="match status" value="1"/>
</dbReference>
<dbReference type="SMART" id="SM00321">
    <property type="entry name" value="WSC"/>
    <property type="match status" value="4"/>
</dbReference>
<evidence type="ECO:0000256" key="2">
    <source>
        <dbReference type="SAM" id="SignalP"/>
    </source>
</evidence>
<comment type="caution">
    <text evidence="4">The sequence shown here is derived from an EMBL/GenBank/DDBJ whole genome shotgun (WGS) entry which is preliminary data.</text>
</comment>
<evidence type="ECO:0000313" key="5">
    <source>
        <dbReference type="Proteomes" id="UP000730481"/>
    </source>
</evidence>
<dbReference type="Proteomes" id="UP000730481">
    <property type="component" value="Unassembled WGS sequence"/>
</dbReference>
<feature type="signal peptide" evidence="2">
    <location>
        <begin position="1"/>
        <end position="20"/>
    </location>
</feature>
<feature type="domain" description="WSC" evidence="3">
    <location>
        <begin position="705"/>
        <end position="799"/>
    </location>
</feature>
<organism evidence="4 5">
    <name type="scientific">Fusarium beomiforme</name>
    <dbReference type="NCBI Taxonomy" id="44412"/>
    <lineage>
        <taxon>Eukaryota</taxon>
        <taxon>Fungi</taxon>
        <taxon>Dikarya</taxon>
        <taxon>Ascomycota</taxon>
        <taxon>Pezizomycotina</taxon>
        <taxon>Sordariomycetes</taxon>
        <taxon>Hypocreomycetidae</taxon>
        <taxon>Hypocreales</taxon>
        <taxon>Nectriaceae</taxon>
        <taxon>Fusarium</taxon>
        <taxon>Fusarium burgessii species complex</taxon>
    </lineage>
</organism>
<sequence>MVNHTKNFLALLAFSAWVEGFWRMSCSIIQTGRIDPIIAPGTFSAHVHKVSGASNINIDSTFDSLEASRCTSCEIQDDKSAYWTPQLFYQHANGSFEMVPNGGTVVYYLGRGENRSNIEPFPPGFKMLSGDNFARSYDSKTKTYGNSKSQGRPIADRVSFACLDSSGPFPERNYMWRTDCSNGMRAQIQFQSCWNGQDYQSDQSHVAYMSQIDNGICPPSHPRQLPHLFFEVLYGVNDIDKSQGGRFVFANGDTTGYAFHGDFLNGWDPSVLATAIKQCINNDNINGQISQCPVLAASQTPYYNTNCPEMAPLVDEPIRGMLDALPGCNVPFGGPGRASPPVCSSKPAINNLGDAGIGSMFDPAIGDKVGSWAFAGCANEVSGRTLNKFAVTKNMSIEFCTSSCKAQGYPLAGMEYGRECYCAGSLASGASYTKPSTCISTLKMTCAGNMTQYCGGPNFLTIWNDTSYIPPAQLIVGQTQISQGNATYYGCYAEGNGGRALSSDSTSDTSGMTNEKCVAYCQAGGYKYAGTEYSQECYCGNDIVNGGYNTTDISQCLMQCKGNVLSYCGAGNRLSVWKIKQADQPKGPITALNGAAIYKGCYTDGGSGGRTLPSASFTGSAVSLNTCFSFCSKLNYPLFGMEYGQECYCGNSPKMQATIAPDGDCRTPCAGDSTQKCGAGNRISIWNNTQYTTTVRLATIDLNTPPKYLGCYTEGKNGRALGDAKTTNKKMTLEVCSAFCSGKGYPFLGLENGQDCYCSKKGPSNGSVEARASQCSVTCKGNKSQKCGASNSKTTVSRVAVPTTTTSLWGPSAPSSSKPKSTSWGSSSSTPSSVKPKTSFWGSSSSSSKPQKQNSTSFWGSSSSAPSSSKPKSTSFWGSSSSKTAQKPSISSSWGSSASSSSKPRTSFWGSSSSKKSREPQTASFWGSSSPSYSKPKTSFWGSSKKPKATIYTNPNPASFWRPSAPSDSKPKTKPCCDTKSTSIGRSSKTKPEAATNTQPKATSFWSPKTKPKPIQTKPQAPVTKPQTDSYHRLGHNATTNETITEGNFVFEDGVGDNVGTSYAIASPPQNPQGIAKGKTQVSIKKAGSRSASVFSCLFKSKVKKPPNTVAVRKKLSNTKKSIEAKKKMALITKTTTTNKSVSSGLSKKDALTSPAVTQLLQKSTIKGGKANAKKTESSSKKASLNNTSTTTAVAKRGVKESPATTPILKQPGDTFKEEKLKEEKLKEEKMREQILKEKRMKDDKFKQEKLKKVQMKEEKVKEERIKEEKMMEAILKESIEMSKKDGFAVTPTPKTKMITKTAAEMSKKVTKAKKSR</sequence>
<evidence type="ECO:0000259" key="3">
    <source>
        <dbReference type="PROSITE" id="PS51212"/>
    </source>
</evidence>
<feature type="region of interest" description="Disordered" evidence="1">
    <location>
        <begin position="1163"/>
        <end position="1223"/>
    </location>
</feature>
<dbReference type="OrthoDB" id="74764at2759"/>
<feature type="domain" description="WSC" evidence="3">
    <location>
        <begin position="485"/>
        <end position="580"/>
    </location>
</feature>
<feature type="domain" description="WSC" evidence="3">
    <location>
        <begin position="371"/>
        <end position="466"/>
    </location>
</feature>
<feature type="chain" id="PRO_5040192205" evidence="2">
    <location>
        <begin position="21"/>
        <end position="1317"/>
    </location>
</feature>
<feature type="compositionally biased region" description="Polar residues" evidence="1">
    <location>
        <begin position="780"/>
        <end position="809"/>
    </location>
</feature>
<dbReference type="PANTHER" id="PTHR43662:SF3">
    <property type="entry name" value="DOMAIN PROTEIN, PUTATIVE (AFU_ORTHOLOGUE AFUA_6G11970)-RELATED"/>
    <property type="match status" value="1"/>
</dbReference>
<proteinExistence type="predicted"/>
<reference evidence="4" key="1">
    <citation type="journal article" date="2017" name="Mycologia">
        <title>Fusarium algeriense, sp. nov., a novel toxigenic crown rot pathogen of durum wheat from Algeria is nested in the Fusarium burgessii species complex.</title>
        <authorList>
            <person name="Laraba I."/>
            <person name="Keddad A."/>
            <person name="Boureghda H."/>
            <person name="Abdallah N."/>
            <person name="Vaughan M.M."/>
            <person name="Proctor R.H."/>
            <person name="Busman M."/>
            <person name="O'Donnell K."/>
        </authorList>
    </citation>
    <scope>NUCLEOTIDE SEQUENCE</scope>
    <source>
        <strain evidence="4">NRRL 25174</strain>
    </source>
</reference>
<dbReference type="Pfam" id="PF01822">
    <property type="entry name" value="WSC"/>
    <property type="match status" value="4"/>
</dbReference>
<evidence type="ECO:0000313" key="4">
    <source>
        <dbReference type="EMBL" id="KAF4343140.1"/>
    </source>
</evidence>
<dbReference type="PROSITE" id="PS51212">
    <property type="entry name" value="WSC"/>
    <property type="match status" value="4"/>
</dbReference>
<keyword evidence="2" id="KW-0732">Signal</keyword>
<accession>A0A9P5AQL4</accession>
<dbReference type="InterPro" id="IPR018535">
    <property type="entry name" value="DUF1996"/>
</dbReference>
<name>A0A9P5AQL4_9HYPO</name>
<dbReference type="InterPro" id="IPR002889">
    <property type="entry name" value="WSC_carb-bd"/>
</dbReference>
<feature type="compositionally biased region" description="Polar residues" evidence="1">
    <location>
        <begin position="1037"/>
        <end position="1046"/>
    </location>
</feature>
<dbReference type="EMBL" id="PVQB02000102">
    <property type="protein sequence ID" value="KAF4343140.1"/>
    <property type="molecule type" value="Genomic_DNA"/>
</dbReference>
<reference evidence="4" key="2">
    <citation type="submission" date="2020-02" db="EMBL/GenBank/DDBJ databases">
        <title>Identification and distribution of gene clusters putatively required for synthesis of sphingolipid metabolism inhibitors in phylogenetically diverse species of the filamentous fungus Fusarium.</title>
        <authorList>
            <person name="Kim H.-S."/>
            <person name="Busman M."/>
            <person name="Brown D.W."/>
            <person name="Divon H."/>
            <person name="Uhlig S."/>
            <person name="Proctor R.H."/>
        </authorList>
    </citation>
    <scope>NUCLEOTIDE SEQUENCE</scope>
    <source>
        <strain evidence="4">NRRL 25174</strain>
    </source>
</reference>
<gene>
    <name evidence="4" type="ORF">FBEOM_2924</name>
</gene>
<feature type="compositionally biased region" description="Low complexity" evidence="1">
    <location>
        <begin position="928"/>
        <end position="939"/>
    </location>
</feature>
<keyword evidence="5" id="KW-1185">Reference proteome</keyword>
<protein>
    <submittedName>
        <fullName evidence="4">Fungistatic metabolite</fullName>
    </submittedName>
</protein>